<feature type="region of interest" description="Disordered" evidence="1">
    <location>
        <begin position="129"/>
        <end position="156"/>
    </location>
</feature>
<name>A0A0K0D859_ANGCA</name>
<evidence type="ECO:0000313" key="2">
    <source>
        <dbReference type="Proteomes" id="UP000035642"/>
    </source>
</evidence>
<organism evidence="2 3">
    <name type="scientific">Angiostrongylus cantonensis</name>
    <name type="common">Rat lungworm</name>
    <dbReference type="NCBI Taxonomy" id="6313"/>
    <lineage>
        <taxon>Eukaryota</taxon>
        <taxon>Metazoa</taxon>
        <taxon>Ecdysozoa</taxon>
        <taxon>Nematoda</taxon>
        <taxon>Chromadorea</taxon>
        <taxon>Rhabditida</taxon>
        <taxon>Rhabditina</taxon>
        <taxon>Rhabditomorpha</taxon>
        <taxon>Strongyloidea</taxon>
        <taxon>Metastrongylidae</taxon>
        <taxon>Angiostrongylus</taxon>
    </lineage>
</organism>
<feature type="compositionally biased region" description="Polar residues" evidence="1">
    <location>
        <begin position="129"/>
        <end position="148"/>
    </location>
</feature>
<evidence type="ECO:0000256" key="1">
    <source>
        <dbReference type="SAM" id="MobiDB-lite"/>
    </source>
</evidence>
<dbReference type="STRING" id="6313.A0A0K0D859"/>
<dbReference type="WBParaSite" id="ACAC_0000625401-mRNA-1">
    <property type="protein sequence ID" value="ACAC_0000625401-mRNA-1"/>
    <property type="gene ID" value="ACAC_0000625401"/>
</dbReference>
<sequence>MNSVHETSLKLDYLQGVSNDHGHSHSVFESQDVYRQHNLLALSSYLLQSQSRMKENSAGMSSVRVNDKVEQTKTQQDCSLNKERSSKFVTEAQKICNEEVACIPSTSQSSHQECVGTSEVERQIGPDQNIRQSQHVPNNVSCDPSESNGRIGGRSLQTQRYQAIPRISAYASSYSATPRGILTRLSLPELRLRVQQIKNICAGDHLYPQELAYMLLVIGDITQGGNRPQESQFFYAVGPFQFI</sequence>
<dbReference type="Proteomes" id="UP000035642">
    <property type="component" value="Unassembled WGS sequence"/>
</dbReference>
<dbReference type="AlphaFoldDB" id="A0A0K0D859"/>
<accession>A0A0K0D859</accession>
<evidence type="ECO:0000313" key="3">
    <source>
        <dbReference type="WBParaSite" id="ACAC_0000625401-mRNA-1"/>
    </source>
</evidence>
<keyword evidence="2" id="KW-1185">Reference proteome</keyword>
<proteinExistence type="predicted"/>
<protein>
    <submittedName>
        <fullName evidence="3">Copine domain-containing protein</fullName>
    </submittedName>
</protein>
<reference evidence="2" key="1">
    <citation type="submission" date="2012-09" db="EMBL/GenBank/DDBJ databases">
        <authorList>
            <person name="Martin A.A."/>
        </authorList>
    </citation>
    <scope>NUCLEOTIDE SEQUENCE</scope>
</reference>
<reference evidence="3" key="2">
    <citation type="submission" date="2017-02" db="UniProtKB">
        <authorList>
            <consortium name="WormBaseParasite"/>
        </authorList>
    </citation>
    <scope>IDENTIFICATION</scope>
</reference>